<feature type="compositionally biased region" description="Polar residues" evidence="1">
    <location>
        <begin position="152"/>
        <end position="168"/>
    </location>
</feature>
<dbReference type="FunFam" id="3.60.10.10:FF:000036">
    <property type="entry name" value="Inositol polyphosphate phosphatase, putative"/>
    <property type="match status" value="1"/>
</dbReference>
<proteinExistence type="predicted"/>
<evidence type="ECO:0000313" key="3">
    <source>
        <dbReference type="EMBL" id="KZZ87990.1"/>
    </source>
</evidence>
<feature type="region of interest" description="Disordered" evidence="1">
    <location>
        <begin position="1"/>
        <end position="731"/>
    </location>
</feature>
<dbReference type="InterPro" id="IPR000300">
    <property type="entry name" value="IPPc"/>
</dbReference>
<feature type="compositionally biased region" description="Polar residues" evidence="1">
    <location>
        <begin position="263"/>
        <end position="272"/>
    </location>
</feature>
<feature type="compositionally biased region" description="Polar residues" evidence="1">
    <location>
        <begin position="212"/>
        <end position="224"/>
    </location>
</feature>
<accession>A0A166N6J1</accession>
<dbReference type="InterPro" id="IPR036691">
    <property type="entry name" value="Endo/exonu/phosph_ase_sf"/>
</dbReference>
<dbReference type="EMBL" id="AZGZ01000029">
    <property type="protein sequence ID" value="KZZ87990.1"/>
    <property type="molecule type" value="Genomic_DNA"/>
</dbReference>
<feature type="compositionally biased region" description="Low complexity" evidence="1">
    <location>
        <begin position="672"/>
        <end position="682"/>
    </location>
</feature>
<comment type="caution">
    <text evidence="3">The sequence shown here is derived from an EMBL/GenBank/DDBJ whole genome shotgun (WGS) entry which is preliminary data.</text>
</comment>
<dbReference type="OrthoDB" id="2248459at2759"/>
<gene>
    <name evidence="3" type="ORF">AAP_05256</name>
</gene>
<keyword evidence="4" id="KW-1185">Reference proteome</keyword>
<dbReference type="Proteomes" id="UP000242877">
    <property type="component" value="Unassembled WGS sequence"/>
</dbReference>
<feature type="compositionally biased region" description="Low complexity" evidence="1">
    <location>
        <begin position="278"/>
        <end position="295"/>
    </location>
</feature>
<feature type="compositionally biased region" description="Pro residues" evidence="1">
    <location>
        <begin position="707"/>
        <end position="719"/>
    </location>
</feature>
<dbReference type="SUPFAM" id="SSF56219">
    <property type="entry name" value="DNase I-like"/>
    <property type="match status" value="1"/>
</dbReference>
<feature type="compositionally biased region" description="Low complexity" evidence="1">
    <location>
        <begin position="192"/>
        <end position="211"/>
    </location>
</feature>
<feature type="compositionally biased region" description="Low complexity" evidence="1">
    <location>
        <begin position="579"/>
        <end position="591"/>
    </location>
</feature>
<dbReference type="VEuPathDB" id="FungiDB:AAP_05256"/>
<reference evidence="3 4" key="1">
    <citation type="journal article" date="2016" name="Genome Biol. Evol.">
        <title>Divergent and convergent evolution of fungal pathogenicity.</title>
        <authorList>
            <person name="Shang Y."/>
            <person name="Xiao G."/>
            <person name="Zheng P."/>
            <person name="Cen K."/>
            <person name="Zhan S."/>
            <person name="Wang C."/>
        </authorList>
    </citation>
    <scope>NUCLEOTIDE SEQUENCE [LARGE SCALE GENOMIC DNA]</scope>
    <source>
        <strain evidence="3 4">ARSEF 7405</strain>
    </source>
</reference>
<feature type="compositionally biased region" description="Low complexity" evidence="1">
    <location>
        <begin position="547"/>
        <end position="571"/>
    </location>
</feature>
<dbReference type="SUPFAM" id="SSF50978">
    <property type="entry name" value="WD40 repeat-like"/>
    <property type="match status" value="1"/>
</dbReference>
<dbReference type="SMART" id="SM00128">
    <property type="entry name" value="IPPc"/>
    <property type="match status" value="1"/>
</dbReference>
<dbReference type="InterPro" id="IPR015943">
    <property type="entry name" value="WD40/YVTN_repeat-like_dom_sf"/>
</dbReference>
<name>A0A166N6J1_9EURO</name>
<evidence type="ECO:0000256" key="1">
    <source>
        <dbReference type="SAM" id="MobiDB-lite"/>
    </source>
</evidence>
<dbReference type="GO" id="GO:0004439">
    <property type="term" value="F:phosphatidylinositol-4,5-bisphosphate 5-phosphatase activity"/>
    <property type="evidence" value="ECO:0007669"/>
    <property type="project" value="TreeGrafter"/>
</dbReference>
<evidence type="ECO:0000313" key="4">
    <source>
        <dbReference type="Proteomes" id="UP000242877"/>
    </source>
</evidence>
<dbReference type="Gene3D" id="3.60.10.10">
    <property type="entry name" value="Endonuclease/exonuclease/phosphatase"/>
    <property type="match status" value="1"/>
</dbReference>
<dbReference type="Gene3D" id="2.130.10.10">
    <property type="entry name" value="YVTN repeat-like/Quinoprotein amine dehydrogenase"/>
    <property type="match status" value="1"/>
</dbReference>
<dbReference type="InterPro" id="IPR036322">
    <property type="entry name" value="WD40_repeat_dom_sf"/>
</dbReference>
<sequence>MNQNQQQQLQPPELSRVDSQQAAESIGQNHIQNQAQQQQQQHPQQLHASPASSPAPYLQQKSSRDRLVSSHIPSHAYDHDRRRQPSPSLHDSLRSADRPPSPSPPPPPPPLRSLRNQTAAEPRHGRVSPSPKGRSAESRMPSVGREVPPVKSSYSTPDGSVTASSSSALPGASIAGSSLQSSSLLPPPPPSSSSSQFQAHQSQSQIHAHSPLHSSAGSQQSPFTPSRRDDETYSDHSSRLDQTHRVSSTQLARNGVTDRFSPSVLNLQQTAHKPQHLTPDTATAAAAATAAASKPAKPPPHTKPKVPAKKPGLAHLEVDGSSTNLTTNLTASTDSVDRLSPFSTPPGTPEKTSAVHVNGHASRAASVTPFTLPDQQQESQQLQPSLPRRERAPTPPASRSQTRRLSPPREIQDSSSSPFIDRSRSYRLPPRRGDLTNPETAVGRAQSQRLPYRTAAQQKIYDGPPEPPGLRREQPRHYRDPRDQGFVRQQQQQRQHYSSSPPPISERPRTQSGKRHGPPPPLQAPQRTATLPLDIGDRPQDRPGLPPRTRNPAPQATTPAPALAAAQKSPITPIPPNPNESSSERSLSAPRNISGPVRRPSATDVLPPRSPATARMIGDPGTNFPPPPVRRDTGLALRSGSNGLSPSSLENHPPAPQLTRASTFGDARSFGASPPAVSTSVPPFQPPLPQRRSTIRLESDESDEPPVTVPPPSTLPPPIKGEFPDPSNINRRPPYFGYAESGGVDTRLDTRQMDICGRYAVTTGFFTNVWDVVTGNPVMTLSHQETMKCSCVIFKPAGNFDDEGKIVWLGTITGELMEIDISTQLTVASRQLPTRRDIVKLYRHKRELWVLDGDGTLYVFPPDESGEPNLMGQFIQAPERVPKGMTYSMVVGDHLWYMIRKEINIYNPNAEDGVGFRVLKTPVTFNHAGDVTTGAYSRENDLVYLGHADGKISTYAVQDLSLQHSVASSVYKVSGLVVLDNLLWAGYTTGTICVFDTSTSPWLVKKEWLAHKDGICSLILDTRSLAKLERLQIASLGVDKHIRIWDGLLHEDWIEERMHSCEEQYCEFGKITAAVLTWNAGASVPNHLRDNAFIRDAIHPESPPDIIIFGFQELVDLENKKITAKSLLKSKKKDKDRDPDREQHMSRQYRVWKEYLASCIDQMMPVNASYTHLHTANLIGLFTCVFVRDELRHSIKDLGSMQVKRGMGGLHGNKGALVLRFIIEDTSICLVNCHLAAGQTHTGQRNNDIAAILETGSLPIESSSARRLDRFVGGGDGSQILDHEVCILNGDLNYRIDSIPRNTVVEAVKKKNLTKLLDRDQLLASRRKNPLFRLRAFREEPITFAPTYKYDVGSDRYDTSDKKRAPAWCDRLLYRGAGRVKQIEYRRHENMASDHRPVSGIFRIRIKTVRAKERAEVFEKCRQEWTEESKRLRTIISLDYLVGFLGLDYNDAKNRLLTL</sequence>
<feature type="domain" description="Inositol polyphosphate-related phosphatase" evidence="2">
    <location>
        <begin position="1069"/>
        <end position="1410"/>
    </location>
</feature>
<dbReference type="InterPro" id="IPR046985">
    <property type="entry name" value="IP5"/>
</dbReference>
<feature type="compositionally biased region" description="Basic and acidic residues" evidence="1">
    <location>
        <begin position="469"/>
        <end position="485"/>
    </location>
</feature>
<feature type="compositionally biased region" description="Pro residues" evidence="1">
    <location>
        <begin position="99"/>
        <end position="111"/>
    </location>
</feature>
<organism evidence="3 4">
    <name type="scientific">Ascosphaera apis ARSEF 7405</name>
    <dbReference type="NCBI Taxonomy" id="392613"/>
    <lineage>
        <taxon>Eukaryota</taxon>
        <taxon>Fungi</taxon>
        <taxon>Dikarya</taxon>
        <taxon>Ascomycota</taxon>
        <taxon>Pezizomycotina</taxon>
        <taxon>Eurotiomycetes</taxon>
        <taxon>Eurotiomycetidae</taxon>
        <taxon>Onygenales</taxon>
        <taxon>Ascosphaeraceae</taxon>
        <taxon>Ascosphaera</taxon>
    </lineage>
</organism>
<dbReference type="GO" id="GO:0046856">
    <property type="term" value="P:phosphatidylinositol dephosphorylation"/>
    <property type="evidence" value="ECO:0007669"/>
    <property type="project" value="InterPro"/>
</dbReference>
<feature type="compositionally biased region" description="Low complexity" evidence="1">
    <location>
        <begin position="173"/>
        <end position="184"/>
    </location>
</feature>
<feature type="compositionally biased region" description="Low complexity" evidence="1">
    <location>
        <begin position="1"/>
        <end position="10"/>
    </location>
</feature>
<feature type="compositionally biased region" description="Low complexity" evidence="1">
    <location>
        <begin position="28"/>
        <end position="45"/>
    </location>
</feature>
<dbReference type="PANTHER" id="PTHR11200">
    <property type="entry name" value="INOSITOL 5-PHOSPHATASE"/>
    <property type="match status" value="1"/>
</dbReference>
<feature type="compositionally biased region" description="Polar residues" evidence="1">
    <location>
        <begin position="639"/>
        <end position="650"/>
    </location>
</feature>
<feature type="compositionally biased region" description="Low complexity" evidence="1">
    <location>
        <begin position="488"/>
        <end position="499"/>
    </location>
</feature>
<dbReference type="PANTHER" id="PTHR11200:SF240">
    <property type="entry name" value="INOSITOL POLYPHOSPHATE 5-PHOSPHATASE C9G1.10C-RELATED"/>
    <property type="match status" value="1"/>
</dbReference>
<protein>
    <submittedName>
        <fullName evidence="3">Inositol polyphosphate phosphatase</fullName>
    </submittedName>
</protein>
<feature type="compositionally biased region" description="Low complexity" evidence="1">
    <location>
        <begin position="375"/>
        <end position="386"/>
    </location>
</feature>
<dbReference type="Pfam" id="PF22669">
    <property type="entry name" value="Exo_endo_phos2"/>
    <property type="match status" value="1"/>
</dbReference>
<evidence type="ECO:0000259" key="2">
    <source>
        <dbReference type="SMART" id="SM00128"/>
    </source>
</evidence>
<feature type="compositionally biased region" description="Basic and acidic residues" evidence="1">
    <location>
        <begin position="226"/>
        <end position="244"/>
    </location>
</feature>
<feature type="compositionally biased region" description="Polar residues" evidence="1">
    <location>
        <begin position="17"/>
        <end position="27"/>
    </location>
</feature>
<feature type="compositionally biased region" description="Low complexity" evidence="1">
    <location>
        <begin position="321"/>
        <end position="334"/>
    </location>
</feature>